<accession>A0ABU5EAW6</accession>
<dbReference type="SUPFAM" id="SSF56784">
    <property type="entry name" value="HAD-like"/>
    <property type="match status" value="1"/>
</dbReference>
<dbReference type="NCBIfam" id="TIGR01549">
    <property type="entry name" value="HAD-SF-IA-v1"/>
    <property type="match status" value="1"/>
</dbReference>
<organism evidence="2 3">
    <name type="scientific">Dongia soli</name>
    <dbReference type="NCBI Taxonomy" id="600628"/>
    <lineage>
        <taxon>Bacteria</taxon>
        <taxon>Pseudomonadati</taxon>
        <taxon>Pseudomonadota</taxon>
        <taxon>Alphaproteobacteria</taxon>
        <taxon>Rhodospirillales</taxon>
        <taxon>Dongiaceae</taxon>
        <taxon>Dongia</taxon>
    </lineage>
</organism>
<evidence type="ECO:0000313" key="2">
    <source>
        <dbReference type="EMBL" id="MDY0883394.1"/>
    </source>
</evidence>
<sequence>MALRDFEILTFDVVGTLIDFETGMLDYLRPIARQAGLHIDDDRLLGHYATAEDEQHRLTPGEAFPQMMAPAYRRMAKELGLPVSDDLAEGFRLSIPSWPAFPDSADALQRLKKRFRLVAMTNSDNWALGHFAQRLGNPFDDTVTAEDVGLNKPDPQFFAYARGRQSVHGYKLGDYLHVAQSQYHDIGIAKALGYCTCWIERRQGKAGFGGTPEPQDVTKPDYHFSKLLELADAVDAGR</sequence>
<dbReference type="Gene3D" id="3.40.50.1000">
    <property type="entry name" value="HAD superfamily/HAD-like"/>
    <property type="match status" value="1"/>
</dbReference>
<dbReference type="PANTHER" id="PTHR43316:SF3">
    <property type="entry name" value="HALOACID DEHALOGENASE, TYPE II (AFU_ORTHOLOGUE AFUA_2G07750)-RELATED"/>
    <property type="match status" value="1"/>
</dbReference>
<dbReference type="Gene3D" id="1.10.150.750">
    <property type="match status" value="1"/>
</dbReference>
<keyword evidence="3" id="KW-1185">Reference proteome</keyword>
<name>A0ABU5EAW6_9PROT</name>
<proteinExistence type="predicted"/>
<dbReference type="EMBL" id="JAXCLW010000002">
    <property type="protein sequence ID" value="MDY0883394.1"/>
    <property type="molecule type" value="Genomic_DNA"/>
</dbReference>
<dbReference type="InterPro" id="IPR006439">
    <property type="entry name" value="HAD-SF_hydro_IA"/>
</dbReference>
<evidence type="ECO:0000256" key="1">
    <source>
        <dbReference type="ARBA" id="ARBA00022801"/>
    </source>
</evidence>
<keyword evidence="1 2" id="KW-0378">Hydrolase</keyword>
<dbReference type="Proteomes" id="UP001279642">
    <property type="component" value="Unassembled WGS sequence"/>
</dbReference>
<evidence type="ECO:0000313" key="3">
    <source>
        <dbReference type="Proteomes" id="UP001279642"/>
    </source>
</evidence>
<reference evidence="2 3" key="1">
    <citation type="journal article" date="2016" name="Antonie Van Leeuwenhoek">
        <title>Dongia soli sp. nov., isolated from soil from Dokdo, Korea.</title>
        <authorList>
            <person name="Kim D.U."/>
            <person name="Lee H."/>
            <person name="Kim H."/>
            <person name="Kim S.G."/>
            <person name="Ka J.O."/>
        </authorList>
    </citation>
    <scope>NUCLEOTIDE SEQUENCE [LARGE SCALE GENOMIC DNA]</scope>
    <source>
        <strain evidence="2 3">D78</strain>
    </source>
</reference>
<dbReference type="SFLD" id="SFLDG01129">
    <property type="entry name" value="C1.5:_HAD__Beta-PGM__Phosphata"/>
    <property type="match status" value="1"/>
</dbReference>
<dbReference type="InterPro" id="IPR023214">
    <property type="entry name" value="HAD_sf"/>
</dbReference>
<comment type="caution">
    <text evidence="2">The sequence shown here is derived from an EMBL/GenBank/DDBJ whole genome shotgun (WGS) entry which is preliminary data.</text>
</comment>
<protein>
    <submittedName>
        <fullName evidence="2">HAD-IA family hydrolase</fullName>
    </submittedName>
</protein>
<dbReference type="GO" id="GO:0016787">
    <property type="term" value="F:hydrolase activity"/>
    <property type="evidence" value="ECO:0007669"/>
    <property type="project" value="UniProtKB-KW"/>
</dbReference>
<dbReference type="RefSeq" id="WP_320508430.1">
    <property type="nucleotide sequence ID" value="NZ_JAXCLW010000002.1"/>
</dbReference>
<dbReference type="PANTHER" id="PTHR43316">
    <property type="entry name" value="HYDROLASE, HALOACID DELAHOGENASE-RELATED"/>
    <property type="match status" value="1"/>
</dbReference>
<dbReference type="Pfam" id="PF00702">
    <property type="entry name" value="Hydrolase"/>
    <property type="match status" value="1"/>
</dbReference>
<dbReference type="NCBIfam" id="TIGR01493">
    <property type="entry name" value="HAD-SF-IA-v2"/>
    <property type="match status" value="1"/>
</dbReference>
<dbReference type="InterPro" id="IPR051540">
    <property type="entry name" value="S-2-haloacid_dehalogenase"/>
</dbReference>
<gene>
    <name evidence="2" type="ORF">SMD27_11110</name>
</gene>
<dbReference type="SFLD" id="SFLDS00003">
    <property type="entry name" value="Haloacid_Dehalogenase"/>
    <property type="match status" value="1"/>
</dbReference>
<dbReference type="InterPro" id="IPR036412">
    <property type="entry name" value="HAD-like_sf"/>
</dbReference>